<evidence type="ECO:0000259" key="1">
    <source>
        <dbReference type="Pfam" id="PF13649"/>
    </source>
</evidence>
<dbReference type="EMBL" id="JBHRTL010000006">
    <property type="protein sequence ID" value="MFC3155399.1"/>
    <property type="molecule type" value="Genomic_DNA"/>
</dbReference>
<evidence type="ECO:0000313" key="3">
    <source>
        <dbReference type="Proteomes" id="UP001595548"/>
    </source>
</evidence>
<sequence>MELFNYRDQYGHHYRVCRAGQSLRLYTDGVFHTQYHPKREFDGSLWDLLWLPSVALSNQSVRRILVLGVGGGAVICALRKRYPRALIIGVDINPVHLTIARRFFRAGGPNTLLIEADALAFMQFYAGPAFDLVIDDLFAAQEGEPTRVVALTPAWSRQLCRALTAQGLLLVNFAAASELRAAWQVLRDDPCYFAGALEWSHRRYENRIGAFYRQVCARHWRDTLAHCLPRSNSRDFTARKI</sequence>
<dbReference type="Gene3D" id="3.40.50.150">
    <property type="entry name" value="Vaccinia Virus protein VP39"/>
    <property type="match status" value="1"/>
</dbReference>
<comment type="caution">
    <text evidence="2">The sequence shown here is derived from an EMBL/GenBank/DDBJ whole genome shotgun (WGS) entry which is preliminary data.</text>
</comment>
<keyword evidence="3" id="KW-1185">Reference proteome</keyword>
<gene>
    <name evidence="2" type="ORF">ACFOEB_09330</name>
</gene>
<dbReference type="GO" id="GO:0008168">
    <property type="term" value="F:methyltransferase activity"/>
    <property type="evidence" value="ECO:0007669"/>
    <property type="project" value="UniProtKB-KW"/>
</dbReference>
<dbReference type="Pfam" id="PF13649">
    <property type="entry name" value="Methyltransf_25"/>
    <property type="match status" value="1"/>
</dbReference>
<accession>A0ABV7HNE7</accession>
<dbReference type="InterPro" id="IPR041698">
    <property type="entry name" value="Methyltransf_25"/>
</dbReference>
<feature type="domain" description="Methyltransferase" evidence="1">
    <location>
        <begin position="64"/>
        <end position="135"/>
    </location>
</feature>
<name>A0ABV7HNE7_9GAMM</name>
<keyword evidence="2" id="KW-0808">Transferase</keyword>
<dbReference type="InterPro" id="IPR029063">
    <property type="entry name" value="SAM-dependent_MTases_sf"/>
</dbReference>
<evidence type="ECO:0000313" key="2">
    <source>
        <dbReference type="EMBL" id="MFC3155399.1"/>
    </source>
</evidence>
<organism evidence="2 3">
    <name type="scientific">Gilvimarinus japonicus</name>
    <dbReference type="NCBI Taxonomy" id="1796469"/>
    <lineage>
        <taxon>Bacteria</taxon>
        <taxon>Pseudomonadati</taxon>
        <taxon>Pseudomonadota</taxon>
        <taxon>Gammaproteobacteria</taxon>
        <taxon>Cellvibrionales</taxon>
        <taxon>Cellvibrionaceae</taxon>
        <taxon>Gilvimarinus</taxon>
    </lineage>
</organism>
<dbReference type="Proteomes" id="UP001595548">
    <property type="component" value="Unassembled WGS sequence"/>
</dbReference>
<protein>
    <submittedName>
        <fullName evidence="2">Methyltransferase domain-containing protein</fullName>
    </submittedName>
</protein>
<reference evidence="3" key="1">
    <citation type="journal article" date="2019" name="Int. J. Syst. Evol. Microbiol.">
        <title>The Global Catalogue of Microorganisms (GCM) 10K type strain sequencing project: providing services to taxonomists for standard genome sequencing and annotation.</title>
        <authorList>
            <consortium name="The Broad Institute Genomics Platform"/>
            <consortium name="The Broad Institute Genome Sequencing Center for Infectious Disease"/>
            <person name="Wu L."/>
            <person name="Ma J."/>
        </authorList>
    </citation>
    <scope>NUCLEOTIDE SEQUENCE [LARGE SCALE GENOMIC DNA]</scope>
    <source>
        <strain evidence="3">KCTC 52141</strain>
    </source>
</reference>
<dbReference type="GO" id="GO:0032259">
    <property type="term" value="P:methylation"/>
    <property type="evidence" value="ECO:0007669"/>
    <property type="project" value="UniProtKB-KW"/>
</dbReference>
<proteinExistence type="predicted"/>
<dbReference type="CDD" id="cd02440">
    <property type="entry name" value="AdoMet_MTases"/>
    <property type="match status" value="1"/>
</dbReference>
<dbReference type="SUPFAM" id="SSF53335">
    <property type="entry name" value="S-adenosyl-L-methionine-dependent methyltransferases"/>
    <property type="match status" value="1"/>
</dbReference>
<keyword evidence="2" id="KW-0489">Methyltransferase</keyword>
<dbReference type="RefSeq" id="WP_339615561.1">
    <property type="nucleotide sequence ID" value="NZ_AP031500.1"/>
</dbReference>